<dbReference type="Proteomes" id="UP000287651">
    <property type="component" value="Unassembled WGS sequence"/>
</dbReference>
<name>A0A427ASI3_ENSVE</name>
<sequence>MQYMPDIKARYESKLCNSRFGRYDNGTEPGPVVLSPVCRNRAEKGFLRVNSLIPISSLVEAIAPTYISHTLTLGFAAFPRDVAKVSRFCASGSSLRIELPAGSLGRSHPRFSLVSLIEVITDGKSMSYSRSLVNGHVYVDSSF</sequence>
<protein>
    <submittedName>
        <fullName evidence="1">Uncharacterized protein</fullName>
    </submittedName>
</protein>
<gene>
    <name evidence="1" type="ORF">B296_00009563</name>
</gene>
<reference evidence="1 2" key="1">
    <citation type="journal article" date="2014" name="Agronomy (Basel)">
        <title>A Draft Genome Sequence for Ensete ventricosum, the Drought-Tolerant Tree Against Hunger.</title>
        <authorList>
            <person name="Harrison J."/>
            <person name="Moore K.A."/>
            <person name="Paszkiewicz K."/>
            <person name="Jones T."/>
            <person name="Grant M."/>
            <person name="Ambacheew D."/>
            <person name="Muzemil S."/>
            <person name="Studholme D.J."/>
        </authorList>
    </citation>
    <scope>NUCLEOTIDE SEQUENCE [LARGE SCALE GENOMIC DNA]</scope>
</reference>
<proteinExistence type="predicted"/>
<comment type="caution">
    <text evidence="1">The sequence shown here is derived from an EMBL/GenBank/DDBJ whole genome shotgun (WGS) entry which is preliminary data.</text>
</comment>
<accession>A0A427ASI3</accession>
<evidence type="ECO:0000313" key="1">
    <source>
        <dbReference type="EMBL" id="RRT79173.1"/>
    </source>
</evidence>
<dbReference type="AlphaFoldDB" id="A0A427ASI3"/>
<organism evidence="1 2">
    <name type="scientific">Ensete ventricosum</name>
    <name type="common">Abyssinian banana</name>
    <name type="synonym">Musa ensete</name>
    <dbReference type="NCBI Taxonomy" id="4639"/>
    <lineage>
        <taxon>Eukaryota</taxon>
        <taxon>Viridiplantae</taxon>
        <taxon>Streptophyta</taxon>
        <taxon>Embryophyta</taxon>
        <taxon>Tracheophyta</taxon>
        <taxon>Spermatophyta</taxon>
        <taxon>Magnoliopsida</taxon>
        <taxon>Liliopsida</taxon>
        <taxon>Zingiberales</taxon>
        <taxon>Musaceae</taxon>
        <taxon>Ensete</taxon>
    </lineage>
</organism>
<evidence type="ECO:0000313" key="2">
    <source>
        <dbReference type="Proteomes" id="UP000287651"/>
    </source>
</evidence>
<dbReference type="EMBL" id="AMZH03001475">
    <property type="protein sequence ID" value="RRT79173.1"/>
    <property type="molecule type" value="Genomic_DNA"/>
</dbReference>